<dbReference type="EMBL" id="CP139960">
    <property type="protein sequence ID" value="WQD38896.1"/>
    <property type="molecule type" value="Genomic_DNA"/>
</dbReference>
<dbReference type="Pfam" id="PF21997">
    <property type="entry name" value="DUF6928"/>
    <property type="match status" value="1"/>
</dbReference>
<evidence type="ECO:0000313" key="2">
    <source>
        <dbReference type="Proteomes" id="UP001325680"/>
    </source>
</evidence>
<proteinExistence type="predicted"/>
<keyword evidence="2" id="KW-1185">Reference proteome</keyword>
<accession>A0ABZ0W6Y7</accession>
<evidence type="ECO:0008006" key="3">
    <source>
        <dbReference type="Google" id="ProtNLM"/>
    </source>
</evidence>
<dbReference type="InterPro" id="IPR053847">
    <property type="entry name" value="DUF6928"/>
</dbReference>
<organism evidence="1 2">
    <name type="scientific">Niabella yanshanensis</name>
    <dbReference type="NCBI Taxonomy" id="577386"/>
    <lineage>
        <taxon>Bacteria</taxon>
        <taxon>Pseudomonadati</taxon>
        <taxon>Bacteroidota</taxon>
        <taxon>Chitinophagia</taxon>
        <taxon>Chitinophagales</taxon>
        <taxon>Chitinophagaceae</taxon>
        <taxon>Niabella</taxon>
    </lineage>
</organism>
<protein>
    <recommendedName>
        <fullName evidence="3">DUF4261 domain-containing protein</fullName>
    </recommendedName>
</protein>
<dbReference type="Proteomes" id="UP001325680">
    <property type="component" value="Chromosome"/>
</dbReference>
<gene>
    <name evidence="1" type="ORF">U0035_01900</name>
</gene>
<sequence length="214" mass="24671">MGWKASMIIIHQPGEVDHRELLKRLGFINLNKIAGLDVASAIYPREEEIYIGNYKNNLLICEGSLPYTFFNQQPPFIEELLTHLFPDKEIAVIVLHNVVNLWGFSIIRNGKRIRTRAGEYTGNVIDFGTPLKEEEYLLSKSFIDEETGERMYLLDGWKEPCTEDATGEELVFSVCSRYFGQKLDEADELFDTEFTGYEVAKNLPAGPKPWWKVW</sequence>
<name>A0ABZ0W6Y7_9BACT</name>
<dbReference type="RefSeq" id="WP_114792489.1">
    <property type="nucleotide sequence ID" value="NZ_CP139960.1"/>
</dbReference>
<evidence type="ECO:0000313" key="1">
    <source>
        <dbReference type="EMBL" id="WQD38896.1"/>
    </source>
</evidence>
<reference evidence="1 2" key="1">
    <citation type="submission" date="2023-12" db="EMBL/GenBank/DDBJ databases">
        <title>Genome sequencing and assembly of bacterial species from a model synthetic community.</title>
        <authorList>
            <person name="Hogle S.L."/>
        </authorList>
    </citation>
    <scope>NUCLEOTIDE SEQUENCE [LARGE SCALE GENOMIC DNA]</scope>
    <source>
        <strain evidence="1 2">HAMBI_3031</strain>
    </source>
</reference>